<reference evidence="4" key="2">
    <citation type="journal article" date="2021" name="PeerJ">
        <title>Extensive microbial diversity within the chicken gut microbiome revealed by metagenomics and culture.</title>
        <authorList>
            <person name="Gilroy R."/>
            <person name="Ravi A."/>
            <person name="Getino M."/>
            <person name="Pursley I."/>
            <person name="Horton D.L."/>
            <person name="Alikhan N.F."/>
            <person name="Baker D."/>
            <person name="Gharbi K."/>
            <person name="Hall N."/>
            <person name="Watson M."/>
            <person name="Adriaenssens E.M."/>
            <person name="Foster-Nyarko E."/>
            <person name="Jarju S."/>
            <person name="Secka A."/>
            <person name="Antonio M."/>
            <person name="Oren A."/>
            <person name="Chaudhuri R.R."/>
            <person name="La Ragione R."/>
            <person name="Hildebrand F."/>
            <person name="Pallen M.J."/>
        </authorList>
    </citation>
    <scope>NUCLEOTIDE SEQUENCE</scope>
    <source>
        <strain evidence="4">21143</strain>
    </source>
</reference>
<keyword evidence="2" id="KW-0175">Coiled coil</keyword>
<name>A0A9D1GDN9_9BACT</name>
<dbReference type="SUPFAM" id="SSF48452">
    <property type="entry name" value="TPR-like"/>
    <property type="match status" value="2"/>
</dbReference>
<feature type="signal peptide" evidence="3">
    <location>
        <begin position="1"/>
        <end position="19"/>
    </location>
</feature>
<dbReference type="InterPro" id="IPR011990">
    <property type="entry name" value="TPR-like_helical_dom_sf"/>
</dbReference>
<evidence type="ECO:0000256" key="2">
    <source>
        <dbReference type="SAM" id="Coils"/>
    </source>
</evidence>
<dbReference type="Proteomes" id="UP000886722">
    <property type="component" value="Unassembled WGS sequence"/>
</dbReference>
<dbReference type="SMART" id="SM00028">
    <property type="entry name" value="TPR"/>
    <property type="match status" value="4"/>
</dbReference>
<gene>
    <name evidence="4" type="ORF">IAD06_02915</name>
</gene>
<dbReference type="EMBL" id="DVKT01000022">
    <property type="protein sequence ID" value="HIT38978.1"/>
    <property type="molecule type" value="Genomic_DNA"/>
</dbReference>
<dbReference type="Pfam" id="PF13181">
    <property type="entry name" value="TPR_8"/>
    <property type="match status" value="1"/>
</dbReference>
<evidence type="ECO:0000256" key="1">
    <source>
        <dbReference type="PROSITE-ProRule" id="PRU00339"/>
    </source>
</evidence>
<dbReference type="AlphaFoldDB" id="A0A9D1GDN9"/>
<feature type="chain" id="PRO_5039312673" evidence="3">
    <location>
        <begin position="20"/>
        <end position="410"/>
    </location>
</feature>
<evidence type="ECO:0000313" key="4">
    <source>
        <dbReference type="EMBL" id="HIT38978.1"/>
    </source>
</evidence>
<feature type="coiled-coil region" evidence="2">
    <location>
        <begin position="21"/>
        <end position="48"/>
    </location>
</feature>
<dbReference type="Gene3D" id="1.25.40.10">
    <property type="entry name" value="Tetratricopeptide repeat domain"/>
    <property type="match status" value="1"/>
</dbReference>
<comment type="caution">
    <text evidence="4">The sequence shown here is derived from an EMBL/GenBank/DDBJ whole genome shotgun (WGS) entry which is preliminary data.</text>
</comment>
<accession>A0A9D1GDN9</accession>
<reference evidence="4" key="1">
    <citation type="submission" date="2020-10" db="EMBL/GenBank/DDBJ databases">
        <authorList>
            <person name="Gilroy R."/>
        </authorList>
    </citation>
    <scope>NUCLEOTIDE SEQUENCE</scope>
    <source>
        <strain evidence="4">21143</strain>
    </source>
</reference>
<sequence>MKKIFLFTVLCLVGGTAFAQKKNVSRANNELKQEKPNYEEARLLLKEARENPETQNDAKTWWVSAEVEDAIFLQNDQKRITNQSYDDAAMYKALEDEYAYLQQALYLDSLPNAKNKISPKYSKRIIGRIHDRHLSFWDAAVISYKNKDYKKAYEMWNTYLTIPEKYGISEEKQKQLEESGKIDSTYIFGRYYAALAAYISKDYDLAIPALNKAKENDYDLLTIYQCLNELYTNQKDSVNMFAISQEAVERLGITKDTENFLLQMINIYIANDQINEALAYLDKVIAANPRAEYYKVKGRLYEEIANEAEAMACFEKALELNPKMADVWSEMGRIYYNKAYEESLDINKIKDDNAYKKAREERIFPLYRKALPYYEKAYELDPTNADCIFALKGIYYTLGMEDKLKSLEGK</sequence>
<dbReference type="InterPro" id="IPR019734">
    <property type="entry name" value="TPR_rpt"/>
</dbReference>
<feature type="repeat" description="TPR" evidence="1">
    <location>
        <begin position="291"/>
        <end position="324"/>
    </location>
</feature>
<evidence type="ECO:0000313" key="5">
    <source>
        <dbReference type="Proteomes" id="UP000886722"/>
    </source>
</evidence>
<protein>
    <submittedName>
        <fullName evidence="4">Tetratricopeptide repeat protein</fullName>
    </submittedName>
</protein>
<evidence type="ECO:0000256" key="3">
    <source>
        <dbReference type="SAM" id="SignalP"/>
    </source>
</evidence>
<keyword evidence="1" id="KW-0802">TPR repeat</keyword>
<organism evidence="4 5">
    <name type="scientific">Candidatus Caccoplasma intestinavium</name>
    <dbReference type="NCBI Taxonomy" id="2840716"/>
    <lineage>
        <taxon>Bacteria</taxon>
        <taxon>Pseudomonadati</taxon>
        <taxon>Bacteroidota</taxon>
        <taxon>Bacteroidia</taxon>
        <taxon>Bacteroidales</taxon>
        <taxon>Bacteroidaceae</taxon>
        <taxon>Bacteroidaceae incertae sedis</taxon>
        <taxon>Candidatus Caccoplasma</taxon>
    </lineage>
</organism>
<keyword evidence="3" id="KW-0732">Signal</keyword>
<proteinExistence type="predicted"/>
<dbReference type="PROSITE" id="PS50005">
    <property type="entry name" value="TPR"/>
    <property type="match status" value="1"/>
</dbReference>